<dbReference type="AlphaFoldDB" id="A0A397TEL1"/>
<keyword evidence="2" id="KW-1185">Reference proteome</keyword>
<dbReference type="EMBL" id="QKYT01000040">
    <property type="protein sequence ID" value="RIA96690.1"/>
    <property type="molecule type" value="Genomic_DNA"/>
</dbReference>
<dbReference type="STRING" id="658196.A0A397TEL1"/>
<name>A0A397TEL1_9GLOM</name>
<protein>
    <submittedName>
        <fullName evidence="1">Uncharacterized protein</fullName>
    </submittedName>
</protein>
<accession>A0A397TEL1</accession>
<gene>
    <name evidence="1" type="ORF">C1645_857201</name>
</gene>
<sequence>MESLYDELRIEIFKFVNAPISLALTNRKWYSISQDPHVRAEWLIYKYGRAHALFHAVRLGNSFITNDAVQALLARNATMSRYFIQRLLMHFDTYDEKLIELTPWASNLPSPIFTKLITEGYNILNDKELTTKGNDMELFHFLSAGPLVINDAPQKFLQNLHNIEDLILNKKFIPFPPRPKSVYEDSIEYIQLMQARTHEDYPPKDGFENSRQLNVIARAILIHPDLVNLWKKIGYHEICSDVNELVMQEIRKESTSVIACTCLTQTIRPERNHRKTNLLEFLIKRIDNPEEALDNTLKSYDVGFKFDVNSLKTLKIRSLSVHSNIYYWILKSYGPNSKITQTCFEDIIESRIWIDIKLQENRELEIPEHLTSLAFNSICSIYLEFCNERIPFKTNFLPYLKLTNNEEIIKPLFGISLPIIFGLKLKCKPFKINYECDRPEVKLNKKRKFSEFMDNQLNEKNEMEKWSIKLKEMHDNRILDNFDVTDVFKKNFEKFWERIIYKFNIAQ</sequence>
<reference evidence="1 2" key="1">
    <citation type="submission" date="2018-06" db="EMBL/GenBank/DDBJ databases">
        <title>Comparative genomics reveals the genomic features of Rhizophagus irregularis, R. cerebriforme, R. diaphanum and Gigaspora rosea, and their symbiotic lifestyle signature.</title>
        <authorList>
            <person name="Morin E."/>
            <person name="San Clemente H."/>
            <person name="Chen E.C.H."/>
            <person name="De La Providencia I."/>
            <person name="Hainaut M."/>
            <person name="Kuo A."/>
            <person name="Kohler A."/>
            <person name="Murat C."/>
            <person name="Tang N."/>
            <person name="Roy S."/>
            <person name="Loubradou J."/>
            <person name="Henrissat B."/>
            <person name="Grigoriev I.V."/>
            <person name="Corradi N."/>
            <person name="Roux C."/>
            <person name="Martin F.M."/>
        </authorList>
    </citation>
    <scope>NUCLEOTIDE SEQUENCE [LARGE SCALE GENOMIC DNA]</scope>
    <source>
        <strain evidence="1 2">DAOM 227022</strain>
    </source>
</reference>
<proteinExistence type="predicted"/>
<evidence type="ECO:0000313" key="1">
    <source>
        <dbReference type="EMBL" id="RIA96690.1"/>
    </source>
</evidence>
<evidence type="ECO:0000313" key="2">
    <source>
        <dbReference type="Proteomes" id="UP000265703"/>
    </source>
</evidence>
<comment type="caution">
    <text evidence="1">The sequence shown here is derived from an EMBL/GenBank/DDBJ whole genome shotgun (WGS) entry which is preliminary data.</text>
</comment>
<dbReference type="Proteomes" id="UP000265703">
    <property type="component" value="Unassembled WGS sequence"/>
</dbReference>
<dbReference type="OrthoDB" id="270318at2759"/>
<organism evidence="1 2">
    <name type="scientific">Glomus cerebriforme</name>
    <dbReference type="NCBI Taxonomy" id="658196"/>
    <lineage>
        <taxon>Eukaryota</taxon>
        <taxon>Fungi</taxon>
        <taxon>Fungi incertae sedis</taxon>
        <taxon>Mucoromycota</taxon>
        <taxon>Glomeromycotina</taxon>
        <taxon>Glomeromycetes</taxon>
        <taxon>Glomerales</taxon>
        <taxon>Glomeraceae</taxon>
        <taxon>Glomus</taxon>
    </lineage>
</organism>